<dbReference type="RefSeq" id="WP_013119064.1">
    <property type="nucleotide sequence ID" value="NC_014152.1"/>
</dbReference>
<keyword evidence="5" id="KW-1185">Reference proteome</keyword>
<reference evidence="4 5" key="1">
    <citation type="submission" date="2010-05" db="EMBL/GenBank/DDBJ databases">
        <title>Complete sequence of Thermincola sp. JR.</title>
        <authorList>
            <consortium name="US DOE Joint Genome Institute"/>
            <person name="Lucas S."/>
            <person name="Copeland A."/>
            <person name="Lapidus A."/>
            <person name="Cheng J.-F."/>
            <person name="Bruce D."/>
            <person name="Goodwin L."/>
            <person name="Pitluck S."/>
            <person name="Chertkov O."/>
            <person name="Detter J.C."/>
            <person name="Han C."/>
            <person name="Tapia R."/>
            <person name="Land M."/>
            <person name="Hauser L."/>
            <person name="Kyrpides N."/>
            <person name="Mikhailova N."/>
            <person name="Hazen T.C."/>
            <person name="Woyke T."/>
        </authorList>
    </citation>
    <scope>NUCLEOTIDE SEQUENCE [LARGE SCALE GENOMIC DNA]</scope>
    <source>
        <strain evidence="4 5">JR</strain>
    </source>
</reference>
<evidence type="ECO:0000256" key="3">
    <source>
        <dbReference type="ARBA" id="ARBA00022679"/>
    </source>
</evidence>
<dbReference type="Pfam" id="PF02007">
    <property type="entry name" value="MtrH"/>
    <property type="match status" value="1"/>
</dbReference>
<evidence type="ECO:0000313" key="5">
    <source>
        <dbReference type="Proteomes" id="UP000002377"/>
    </source>
</evidence>
<dbReference type="Gene3D" id="3.20.20.20">
    <property type="entry name" value="Dihydropteroate synthase-like"/>
    <property type="match status" value="1"/>
</dbReference>
<dbReference type="InterPro" id="IPR011005">
    <property type="entry name" value="Dihydropteroate_synth-like_sf"/>
</dbReference>
<dbReference type="NCBIfam" id="NF002142">
    <property type="entry name" value="PRK00979.1-1"/>
    <property type="match status" value="1"/>
</dbReference>
<name>D5X936_THEPJ</name>
<dbReference type="Proteomes" id="UP000002377">
    <property type="component" value="Chromosome"/>
</dbReference>
<dbReference type="GO" id="GO:0032259">
    <property type="term" value="P:methylation"/>
    <property type="evidence" value="ECO:0007669"/>
    <property type="project" value="UniProtKB-KW"/>
</dbReference>
<dbReference type="STRING" id="635013.TherJR_0145"/>
<keyword evidence="2 4" id="KW-0489">Methyltransferase</keyword>
<dbReference type="InterPro" id="IPR023467">
    <property type="entry name" value="MeTrfase_MtrH/MtxH"/>
</dbReference>
<dbReference type="AlphaFoldDB" id="D5X936"/>
<dbReference type="SUPFAM" id="SSF51717">
    <property type="entry name" value="Dihydropteroate synthetase-like"/>
    <property type="match status" value="1"/>
</dbReference>
<dbReference type="PIRSF" id="PIRSF004960">
    <property type="entry name" value="MtrH_MtxH"/>
    <property type="match status" value="1"/>
</dbReference>
<dbReference type="eggNOG" id="COG1962">
    <property type="taxonomic scope" value="Bacteria"/>
</dbReference>
<dbReference type="GO" id="GO:0008168">
    <property type="term" value="F:methyltransferase activity"/>
    <property type="evidence" value="ECO:0007669"/>
    <property type="project" value="UniProtKB-KW"/>
</dbReference>
<sequence length="298" mass="32483">MANFHVLKIGDTIIGGPMGSNTGLAVGSIFYDKHSLVSDPFAGEFDENRATELVDRVNKLSKKYGVQMAFDIIAASPEAMERFLEFVNARTTLPLFINASEAEARMAGLEAAAKLGILNRVIYASLNEDTEDEELELLCRQRPAAVMILASDVSNPTPEGSCEMIENYYQPMLKEIGVEAPIVDLGTMDPPSIGLNIRQIQAVRERFGYPAGCAFSNCFPQWTSVSQLGREWVNLSLATALVACRAAGADYLHYGIIEKAAVAAHVSATAEVFYGFAAQELDGHKLPEGHALWNMFKL</sequence>
<comment type="similarity">
    <text evidence="1">Belongs to the MtrH family.</text>
</comment>
<keyword evidence="3 4" id="KW-0808">Transferase</keyword>
<protein>
    <submittedName>
        <fullName evidence="4">Tetrahydromethanopterin S-methyltransferase</fullName>
        <ecNumber evidence="4">2.1.1.86</ecNumber>
    </submittedName>
</protein>
<dbReference type="EC" id="2.1.1.86" evidence="4"/>
<gene>
    <name evidence="4" type="ordered locus">TherJR_0145</name>
</gene>
<evidence type="ECO:0000256" key="2">
    <source>
        <dbReference type="ARBA" id="ARBA00022603"/>
    </source>
</evidence>
<proteinExistence type="inferred from homology"/>
<dbReference type="KEGG" id="tjr:TherJR_0145"/>
<dbReference type="GO" id="GO:0006730">
    <property type="term" value="P:one-carbon metabolic process"/>
    <property type="evidence" value="ECO:0007669"/>
    <property type="project" value="InterPro"/>
</dbReference>
<evidence type="ECO:0000256" key="1">
    <source>
        <dbReference type="ARBA" id="ARBA00006230"/>
    </source>
</evidence>
<organism evidence="4 5">
    <name type="scientific">Thermincola potens (strain JR)</name>
    <dbReference type="NCBI Taxonomy" id="635013"/>
    <lineage>
        <taxon>Bacteria</taxon>
        <taxon>Bacillati</taxon>
        <taxon>Bacillota</taxon>
        <taxon>Clostridia</taxon>
        <taxon>Eubacteriales</taxon>
        <taxon>Thermincolaceae</taxon>
        <taxon>Thermincola</taxon>
    </lineage>
</organism>
<accession>D5X936</accession>
<evidence type="ECO:0000313" key="4">
    <source>
        <dbReference type="EMBL" id="ADG81036.1"/>
    </source>
</evidence>
<dbReference type="EMBL" id="CP002028">
    <property type="protein sequence ID" value="ADG81036.1"/>
    <property type="molecule type" value="Genomic_DNA"/>
</dbReference>
<dbReference type="OrthoDB" id="9553326at2"/>
<dbReference type="HOGENOM" id="CLU_048697_0_0_9"/>